<feature type="non-terminal residue" evidence="1">
    <location>
        <position position="1"/>
    </location>
</feature>
<protein>
    <submittedName>
        <fullName evidence="1">Uncharacterized protein</fullName>
    </submittedName>
</protein>
<organism evidence="1">
    <name type="scientific">marine sediment metagenome</name>
    <dbReference type="NCBI Taxonomy" id="412755"/>
    <lineage>
        <taxon>unclassified sequences</taxon>
        <taxon>metagenomes</taxon>
        <taxon>ecological metagenomes</taxon>
    </lineage>
</organism>
<dbReference type="AlphaFoldDB" id="A0A0F8WG94"/>
<name>A0A0F8WG94_9ZZZZ</name>
<comment type="caution">
    <text evidence="1">The sequence shown here is derived from an EMBL/GenBank/DDBJ whole genome shotgun (WGS) entry which is preliminary data.</text>
</comment>
<proteinExistence type="predicted"/>
<evidence type="ECO:0000313" key="1">
    <source>
        <dbReference type="EMBL" id="KKK55613.1"/>
    </source>
</evidence>
<dbReference type="EMBL" id="LAZR01065405">
    <property type="protein sequence ID" value="KKK55613.1"/>
    <property type="molecule type" value="Genomic_DNA"/>
</dbReference>
<gene>
    <name evidence="1" type="ORF">LCGC14_3072780</name>
</gene>
<reference evidence="1" key="1">
    <citation type="journal article" date="2015" name="Nature">
        <title>Complex archaea that bridge the gap between prokaryotes and eukaryotes.</title>
        <authorList>
            <person name="Spang A."/>
            <person name="Saw J.H."/>
            <person name="Jorgensen S.L."/>
            <person name="Zaremba-Niedzwiedzka K."/>
            <person name="Martijn J."/>
            <person name="Lind A.E."/>
            <person name="van Eijk R."/>
            <person name="Schleper C."/>
            <person name="Guy L."/>
            <person name="Ettema T.J."/>
        </authorList>
    </citation>
    <scope>NUCLEOTIDE SEQUENCE</scope>
</reference>
<sequence>LAPTLCELREHWPRWIFASVSKYFSEIATSSDLHFFIEGTHRQTKDYQKFIEFRMDGPSITELSKNYFQIDVEINMLWSFNQDQENFHESQRITGILLNAMTDICVYRYGDDSVDNSELLGTLSLRQDKKNPIRVNNFGQVRTDVKLMQGTVEGTFRMILTCLN</sequence>
<accession>A0A0F8WG94</accession>